<reference evidence="2 3" key="1">
    <citation type="submission" date="2023-12" db="EMBL/GenBank/DDBJ databases">
        <title>Gut-associated functions are favored during microbiome assembly across C. elegans life.</title>
        <authorList>
            <person name="Zimmermann J."/>
        </authorList>
    </citation>
    <scope>NUCLEOTIDE SEQUENCE [LARGE SCALE GENOMIC DNA]</scope>
    <source>
        <strain evidence="2 3">BIGb0393</strain>
    </source>
</reference>
<dbReference type="EMBL" id="JBBGZW010000002">
    <property type="protein sequence ID" value="MEJ5047541.1"/>
    <property type="molecule type" value="Genomic_DNA"/>
</dbReference>
<organism evidence="2 3">
    <name type="scientific">Pantoea nemavictus</name>
    <dbReference type="NCBI Taxonomy" id="2726955"/>
    <lineage>
        <taxon>Bacteria</taxon>
        <taxon>Pseudomonadati</taxon>
        <taxon>Pseudomonadota</taxon>
        <taxon>Gammaproteobacteria</taxon>
        <taxon>Enterobacterales</taxon>
        <taxon>Erwiniaceae</taxon>
        <taxon>Pantoea</taxon>
    </lineage>
</organism>
<accession>A0ABU8PXQ6</accession>
<dbReference type="RefSeq" id="WP_255438374.1">
    <property type="nucleotide sequence ID" value="NZ_JACAWY010000002.1"/>
</dbReference>
<evidence type="ECO:0000313" key="3">
    <source>
        <dbReference type="Proteomes" id="UP001362100"/>
    </source>
</evidence>
<feature type="chain" id="PRO_5047338839" evidence="1">
    <location>
        <begin position="21"/>
        <end position="41"/>
    </location>
</feature>
<keyword evidence="1" id="KW-0732">Signal</keyword>
<name>A0ABU8PXQ6_9GAMM</name>
<protein>
    <submittedName>
        <fullName evidence="2">Uncharacterized protein</fullName>
    </submittedName>
</protein>
<dbReference type="PROSITE" id="PS51257">
    <property type="entry name" value="PROKAR_LIPOPROTEIN"/>
    <property type="match status" value="1"/>
</dbReference>
<comment type="caution">
    <text evidence="2">The sequence shown here is derived from an EMBL/GenBank/DDBJ whole genome shotgun (WGS) entry which is preliminary data.</text>
</comment>
<evidence type="ECO:0000313" key="2">
    <source>
        <dbReference type="EMBL" id="MEJ5047541.1"/>
    </source>
</evidence>
<gene>
    <name evidence="2" type="ORF">WH298_20355</name>
</gene>
<proteinExistence type="predicted"/>
<evidence type="ECO:0000256" key="1">
    <source>
        <dbReference type="SAM" id="SignalP"/>
    </source>
</evidence>
<keyword evidence="3" id="KW-1185">Reference proteome</keyword>
<dbReference type="Proteomes" id="UP001362100">
    <property type="component" value="Unassembled WGS sequence"/>
</dbReference>
<sequence>MKKIWIGVTLAAAISCSVMASQGVFEVKPVMAQHSSHLSSN</sequence>
<feature type="signal peptide" evidence="1">
    <location>
        <begin position="1"/>
        <end position="20"/>
    </location>
</feature>